<evidence type="ECO:0000313" key="1">
    <source>
        <dbReference type="EMBL" id="KKL28268.1"/>
    </source>
</evidence>
<reference evidence="1" key="1">
    <citation type="journal article" date="2015" name="Nature">
        <title>Complex archaea that bridge the gap between prokaryotes and eukaryotes.</title>
        <authorList>
            <person name="Spang A."/>
            <person name="Saw J.H."/>
            <person name="Jorgensen S.L."/>
            <person name="Zaremba-Niedzwiedzka K."/>
            <person name="Martijn J."/>
            <person name="Lind A.E."/>
            <person name="van Eijk R."/>
            <person name="Schleper C."/>
            <person name="Guy L."/>
            <person name="Ettema T.J."/>
        </authorList>
    </citation>
    <scope>NUCLEOTIDE SEQUENCE</scope>
</reference>
<comment type="caution">
    <text evidence="1">The sequence shown here is derived from an EMBL/GenBank/DDBJ whole genome shotgun (WGS) entry which is preliminary data.</text>
</comment>
<accession>A0A0F9EWS5</accession>
<gene>
    <name evidence="1" type="ORF">LCGC14_2376810</name>
</gene>
<dbReference type="AlphaFoldDB" id="A0A0F9EWS5"/>
<sequence>KLQETKMKVLDRTWINCLRMWKWISENLPKGFSETTEEIKNFVIESLKRRWLRKNKFTELLLSDCFFCAYDMKHGNECKSCPARLVKRHFHCSDLKYNYAYEPVEFYNLLVKLDKKRRGPNV</sequence>
<protein>
    <submittedName>
        <fullName evidence="1">Uncharacterized protein</fullName>
    </submittedName>
</protein>
<name>A0A0F9EWS5_9ZZZZ</name>
<feature type="non-terminal residue" evidence="1">
    <location>
        <position position="1"/>
    </location>
</feature>
<proteinExistence type="predicted"/>
<organism evidence="1">
    <name type="scientific">marine sediment metagenome</name>
    <dbReference type="NCBI Taxonomy" id="412755"/>
    <lineage>
        <taxon>unclassified sequences</taxon>
        <taxon>metagenomes</taxon>
        <taxon>ecological metagenomes</taxon>
    </lineage>
</organism>
<dbReference type="EMBL" id="LAZR01035158">
    <property type="protein sequence ID" value="KKL28268.1"/>
    <property type="molecule type" value="Genomic_DNA"/>
</dbReference>